<dbReference type="InterPro" id="IPR002123">
    <property type="entry name" value="Plipid/glycerol_acylTrfase"/>
</dbReference>
<evidence type="ECO:0000256" key="2">
    <source>
        <dbReference type="ARBA" id="ARBA00022516"/>
    </source>
</evidence>
<dbReference type="SUPFAM" id="SSF55729">
    <property type="entry name" value="Acyl-CoA N-acyltransferases (Nat)"/>
    <property type="match status" value="1"/>
</dbReference>
<gene>
    <name evidence="12" type="ORF">A10D4_06946</name>
</gene>
<evidence type="ECO:0000259" key="11">
    <source>
        <dbReference type="SMART" id="SM00563"/>
    </source>
</evidence>
<dbReference type="RefSeq" id="WP_008488573.1">
    <property type="nucleotide sequence ID" value="NZ_AMRG01000007.1"/>
</dbReference>
<dbReference type="SMART" id="SM00563">
    <property type="entry name" value="PlsC"/>
    <property type="match status" value="1"/>
</dbReference>
<dbReference type="PATRIC" id="fig|740709.3.peg.1413"/>
<dbReference type="InterPro" id="IPR045746">
    <property type="entry name" value="ACT14924-like_Acyltransf_dom"/>
</dbReference>
<reference evidence="12 13" key="1">
    <citation type="journal article" date="2012" name="J. Bacteriol.">
        <title>Genome Sequence of Idiomarina xiamenensis Type Strain 10-D-4.</title>
        <authorList>
            <person name="Lai Q."/>
            <person name="Wang L."/>
            <person name="Wang W."/>
            <person name="Shao Z."/>
        </authorList>
    </citation>
    <scope>NUCLEOTIDE SEQUENCE [LARGE SCALE GENOMIC DNA]</scope>
    <source>
        <strain evidence="12 13">10-D-4</strain>
    </source>
</reference>
<evidence type="ECO:0000256" key="7">
    <source>
        <dbReference type="ARBA" id="ARBA00039058"/>
    </source>
</evidence>
<dbReference type="PANTHER" id="PTHR37323:SF1">
    <property type="entry name" value="L-ORNITHINE N(ALPHA)-ACYLTRANSFERASE"/>
    <property type="match status" value="1"/>
</dbReference>
<protein>
    <recommendedName>
        <fullName evidence="8">L-ornithine N(alpha)-acyltransferase</fullName>
        <ecNumber evidence="7">2.3.2.30</ecNumber>
    </recommendedName>
</protein>
<evidence type="ECO:0000256" key="5">
    <source>
        <dbReference type="ARBA" id="ARBA00023315"/>
    </source>
</evidence>
<comment type="function">
    <text evidence="9">Catalyzes the first step in the biosynthesis of ornithine lipids, which are phosphorus-free membrane lipids. Catalyzes the 3-hydroxyacyl-acyl carrier protein-dependent acylation of ornithine to form lyso-ornithine lipid (LOL).</text>
</comment>
<sequence length="571" mass="64961">MISAERLLQENLPQLQGKPWLQRPATWLLRNLIHEREFTQFAAQYPHLHGIEFVEQVLDYFNFTYSVRDTELDNIPSHGRVVIIANHPIGSLDGLALLKMVSKVRPDVKVVANDLLAELPPLADLLLPVRVFGGTTQRGDLQRINQHLNDDAALIIFPSGEVSRLRPNGVRDTRWRAGFLRMAMTAQAPILPVFIDARNSAWFYGASMVYKPLATMLLVKEMFRQQANNINMRIGELVPFSAFAGNQIPLPAKVKLFKKHLYRIGHDKNGMFNTQSAIAWPEQRQALKAAVEQCECLGKTFDNKHIYLYQYQGSSPILREIGRLREVAFRAVGEGTLQRRDLDSYDTEYYHLLLWDADDLEIAGAYRLGDTAKINASKGRGHLYSDSLFDFDEAAMQPIFAHGLELGRSFVQPRYWGKRSLEYLWIGIGALLRKHPQYRYLFGSVSISSALPIQARELLVHFYRLYFPATQTAMARHHNPFVSQAAGSLNELFVGDDYKADFSTLKHQLAHMGVAIPTLYKQYSELCDGDGVQFLDFGVDPDFSDSIDGLVLVDIEQLKPKKYQRYIAARD</sequence>
<dbReference type="InterPro" id="IPR052351">
    <property type="entry name" value="Ornithine_N-alpha-AT"/>
</dbReference>
<keyword evidence="13" id="KW-1185">Reference proteome</keyword>
<evidence type="ECO:0000313" key="13">
    <source>
        <dbReference type="Proteomes" id="UP000014115"/>
    </source>
</evidence>
<dbReference type="Pfam" id="PF19576">
    <property type="entry name" value="Acyltransf_2"/>
    <property type="match status" value="1"/>
</dbReference>
<dbReference type="STRING" id="740709.A10D4_06946"/>
<comment type="caution">
    <text evidence="12">The sequence shown here is derived from an EMBL/GenBank/DDBJ whole genome shotgun (WGS) entry which is preliminary data.</text>
</comment>
<dbReference type="eggNOG" id="COG0204">
    <property type="taxonomic scope" value="Bacteria"/>
</dbReference>
<dbReference type="EC" id="2.3.2.30" evidence="7"/>
<comment type="catalytic activity">
    <reaction evidence="10">
        <text>a (3R)-hydroxyacyl-[ACP] + L-ornithine = a lyso-ornithine lipid + holo-[ACP] + H(+)</text>
        <dbReference type="Rhea" id="RHEA:20633"/>
        <dbReference type="Rhea" id="RHEA-COMP:9685"/>
        <dbReference type="Rhea" id="RHEA-COMP:9945"/>
        <dbReference type="ChEBI" id="CHEBI:15378"/>
        <dbReference type="ChEBI" id="CHEBI:46911"/>
        <dbReference type="ChEBI" id="CHEBI:64479"/>
        <dbReference type="ChEBI" id="CHEBI:78827"/>
        <dbReference type="ChEBI" id="CHEBI:138482"/>
        <dbReference type="EC" id="2.3.2.30"/>
    </reaction>
    <physiologicalReaction direction="left-to-right" evidence="10">
        <dbReference type="Rhea" id="RHEA:20634"/>
    </physiologicalReaction>
</comment>
<feature type="domain" description="Phospholipid/glycerol acyltransferase" evidence="11">
    <location>
        <begin position="81"/>
        <end position="198"/>
    </location>
</feature>
<accession>K2K822</accession>
<dbReference type="GO" id="GO:0006629">
    <property type="term" value="P:lipid metabolic process"/>
    <property type="evidence" value="ECO:0007669"/>
    <property type="project" value="UniProtKB-KW"/>
</dbReference>
<evidence type="ECO:0000256" key="3">
    <source>
        <dbReference type="ARBA" id="ARBA00022679"/>
    </source>
</evidence>
<dbReference type="EMBL" id="AMRG01000007">
    <property type="protein sequence ID" value="EKE83863.1"/>
    <property type="molecule type" value="Genomic_DNA"/>
</dbReference>
<proteinExistence type="inferred from homology"/>
<organism evidence="12 13">
    <name type="scientific">Idiomarina xiamenensis 10-D-4</name>
    <dbReference type="NCBI Taxonomy" id="740709"/>
    <lineage>
        <taxon>Bacteria</taxon>
        <taxon>Pseudomonadati</taxon>
        <taxon>Pseudomonadota</taxon>
        <taxon>Gammaproteobacteria</taxon>
        <taxon>Alteromonadales</taxon>
        <taxon>Idiomarinaceae</taxon>
        <taxon>Idiomarina</taxon>
    </lineage>
</organism>
<keyword evidence="5 12" id="KW-0012">Acyltransferase</keyword>
<name>K2K822_9GAMM</name>
<evidence type="ECO:0000256" key="10">
    <source>
        <dbReference type="ARBA" id="ARBA00047785"/>
    </source>
</evidence>
<dbReference type="OrthoDB" id="1113830at2"/>
<comment type="pathway">
    <text evidence="1">Lipid metabolism.</text>
</comment>
<keyword evidence="2" id="KW-0444">Lipid biosynthesis</keyword>
<evidence type="ECO:0000256" key="4">
    <source>
        <dbReference type="ARBA" id="ARBA00023098"/>
    </source>
</evidence>
<keyword evidence="4" id="KW-0443">Lipid metabolism</keyword>
<dbReference type="AlphaFoldDB" id="K2K822"/>
<evidence type="ECO:0000256" key="9">
    <source>
        <dbReference type="ARBA" id="ARBA00045724"/>
    </source>
</evidence>
<evidence type="ECO:0000256" key="8">
    <source>
        <dbReference type="ARBA" id="ARBA00039866"/>
    </source>
</evidence>
<dbReference type="InterPro" id="IPR016181">
    <property type="entry name" value="Acyl_CoA_acyltransferase"/>
</dbReference>
<dbReference type="SUPFAM" id="SSF69593">
    <property type="entry name" value="Glycerol-3-phosphate (1)-acyltransferase"/>
    <property type="match status" value="1"/>
</dbReference>
<dbReference type="GO" id="GO:0043810">
    <property type="term" value="F:ornithine-acyl [acyl carrier protein] N-acyltransferase activity"/>
    <property type="evidence" value="ECO:0007669"/>
    <property type="project" value="UniProtKB-EC"/>
</dbReference>
<dbReference type="Pfam" id="PF13444">
    <property type="entry name" value="Acetyltransf_5"/>
    <property type="match status" value="1"/>
</dbReference>
<comment type="similarity">
    <text evidence="6">Belongs to the acetyltransferase family. OlsB subfamily.</text>
</comment>
<dbReference type="Proteomes" id="UP000014115">
    <property type="component" value="Unassembled WGS sequence"/>
</dbReference>
<evidence type="ECO:0000313" key="12">
    <source>
        <dbReference type="EMBL" id="EKE83863.1"/>
    </source>
</evidence>
<evidence type="ECO:0000256" key="1">
    <source>
        <dbReference type="ARBA" id="ARBA00005189"/>
    </source>
</evidence>
<dbReference type="eggNOG" id="COG3176">
    <property type="taxonomic scope" value="Bacteria"/>
</dbReference>
<keyword evidence="3 12" id="KW-0808">Transferase</keyword>
<evidence type="ECO:0000256" key="6">
    <source>
        <dbReference type="ARBA" id="ARBA00038095"/>
    </source>
</evidence>
<dbReference type="PANTHER" id="PTHR37323">
    <property type="entry name" value="GCN5-RELATED N-ACETYLTRANSFERASE"/>
    <property type="match status" value="1"/>
</dbReference>